<dbReference type="AlphaFoldDB" id="A0A0R1RMA2"/>
<organism evidence="2 3">
    <name type="scientific">Paucilactobacillus oligofermentans DSM 15707 = LMG 22743</name>
    <dbReference type="NCBI Taxonomy" id="1423778"/>
    <lineage>
        <taxon>Bacteria</taxon>
        <taxon>Bacillati</taxon>
        <taxon>Bacillota</taxon>
        <taxon>Bacilli</taxon>
        <taxon>Lactobacillales</taxon>
        <taxon>Lactobacillaceae</taxon>
        <taxon>Paucilactobacillus</taxon>
    </lineage>
</organism>
<name>A0A0R1RMA2_9LACO</name>
<dbReference type="InterPro" id="IPR010982">
    <property type="entry name" value="Lambda_DNA-bd_dom_sf"/>
</dbReference>
<reference evidence="2 3" key="1">
    <citation type="journal article" date="2015" name="Genome Announc.">
        <title>Expanding the biotechnology potential of lactobacilli through comparative genomics of 213 strains and associated genera.</title>
        <authorList>
            <person name="Sun Z."/>
            <person name="Harris H.M."/>
            <person name="McCann A."/>
            <person name="Guo C."/>
            <person name="Argimon S."/>
            <person name="Zhang W."/>
            <person name="Yang X."/>
            <person name="Jeffery I.B."/>
            <person name="Cooney J.C."/>
            <person name="Kagawa T.F."/>
            <person name="Liu W."/>
            <person name="Song Y."/>
            <person name="Salvetti E."/>
            <person name="Wrobel A."/>
            <person name="Rasinkangas P."/>
            <person name="Parkhill J."/>
            <person name="Rea M.C."/>
            <person name="O'Sullivan O."/>
            <person name="Ritari J."/>
            <person name="Douillard F.P."/>
            <person name="Paul Ross R."/>
            <person name="Yang R."/>
            <person name="Briner A.E."/>
            <person name="Felis G.E."/>
            <person name="de Vos W.M."/>
            <person name="Barrangou R."/>
            <person name="Klaenhammer T.R."/>
            <person name="Caufield P.W."/>
            <person name="Cui Y."/>
            <person name="Zhang H."/>
            <person name="O'Toole P.W."/>
        </authorList>
    </citation>
    <scope>NUCLEOTIDE SEQUENCE [LARGE SCALE GENOMIC DNA]</scope>
    <source>
        <strain evidence="2 3">DSM 15707</strain>
    </source>
</reference>
<feature type="domain" description="HTH cro/C1-type" evidence="1">
    <location>
        <begin position="8"/>
        <end position="61"/>
    </location>
</feature>
<dbReference type="EMBL" id="AZFE01000003">
    <property type="protein sequence ID" value="KRL57932.1"/>
    <property type="molecule type" value="Genomic_DNA"/>
</dbReference>
<evidence type="ECO:0000313" key="2">
    <source>
        <dbReference type="EMBL" id="KRL57932.1"/>
    </source>
</evidence>
<dbReference type="PATRIC" id="fig|1423778.4.peg.425"/>
<protein>
    <recommendedName>
        <fullName evidence="1">HTH cro/C1-type domain-containing protein</fullName>
    </recommendedName>
</protein>
<keyword evidence="3" id="KW-1185">Reference proteome</keyword>
<dbReference type="RefSeq" id="WP_057889355.1">
    <property type="nucleotide sequence ID" value="NZ_AZFE01000003.1"/>
</dbReference>
<dbReference type="SMART" id="SM00530">
    <property type="entry name" value="HTH_XRE"/>
    <property type="match status" value="1"/>
</dbReference>
<dbReference type="InterPro" id="IPR001387">
    <property type="entry name" value="Cro/C1-type_HTH"/>
</dbReference>
<dbReference type="Pfam" id="PF01381">
    <property type="entry name" value="HTH_3"/>
    <property type="match status" value="1"/>
</dbReference>
<dbReference type="SUPFAM" id="SSF48452">
    <property type="entry name" value="TPR-like"/>
    <property type="match status" value="1"/>
</dbReference>
<comment type="caution">
    <text evidence="2">The sequence shown here is derived from an EMBL/GenBank/DDBJ whole genome shotgun (WGS) entry which is preliminary data.</text>
</comment>
<dbReference type="PROSITE" id="PS50943">
    <property type="entry name" value="HTH_CROC1"/>
    <property type="match status" value="1"/>
</dbReference>
<proteinExistence type="predicted"/>
<dbReference type="CDD" id="cd00093">
    <property type="entry name" value="HTH_XRE"/>
    <property type="match status" value="1"/>
</dbReference>
<dbReference type="STRING" id="1423778.FC70_GL000406"/>
<evidence type="ECO:0000259" key="1">
    <source>
        <dbReference type="PROSITE" id="PS50943"/>
    </source>
</evidence>
<accession>A0A0R1RMA2</accession>
<dbReference type="InterPro" id="IPR011990">
    <property type="entry name" value="TPR-like_helical_dom_sf"/>
</dbReference>
<dbReference type="SUPFAM" id="SSF47413">
    <property type="entry name" value="lambda repressor-like DNA-binding domains"/>
    <property type="match status" value="1"/>
</dbReference>
<sequence>MELRGDQLKKYRIQKRMSQADLASGVCTQATVSLMENRNKLPGMPILFAVCERLGIQVEDLVAEDSHNLGDIFEKVNQLLMKHEYDLAAQALNEIRIKQIRNAFDKQRYYYFIGVTQFYVNQDLNEAMFNFQLSNQEFSENSGNVYQALTTLEMGMVYLAQNNHKLAGQMAKRVSLLIDGNQLTGTVSQLIQVNVNLSKLAYESNQISISLESAEVALKICKLHGLLFLLDEVYLCLAKSNQALGKIKEAKKQTMIALAVNEVIDNNYLTEQIKVISHKLGK</sequence>
<dbReference type="GO" id="GO:0003677">
    <property type="term" value="F:DNA binding"/>
    <property type="evidence" value="ECO:0007669"/>
    <property type="project" value="InterPro"/>
</dbReference>
<dbReference type="Proteomes" id="UP000051697">
    <property type="component" value="Unassembled WGS sequence"/>
</dbReference>
<dbReference type="OrthoDB" id="1150409at2"/>
<gene>
    <name evidence="2" type="ORF">FC70_GL000406</name>
</gene>
<dbReference type="Gene3D" id="1.25.40.10">
    <property type="entry name" value="Tetratricopeptide repeat domain"/>
    <property type="match status" value="1"/>
</dbReference>
<dbReference type="KEGG" id="lol:LACOL_1288"/>
<evidence type="ECO:0000313" key="3">
    <source>
        <dbReference type="Proteomes" id="UP000051697"/>
    </source>
</evidence>